<name>A0BSJ1_PARTE</name>
<keyword evidence="1" id="KW-0723">Serine/threonine-protein kinase</keyword>
<keyword evidence="4" id="KW-0418">Kinase</keyword>
<evidence type="ECO:0000256" key="2">
    <source>
        <dbReference type="ARBA" id="ARBA00022679"/>
    </source>
</evidence>
<accession>A0BSJ1</accession>
<dbReference type="InterPro" id="IPR000719">
    <property type="entry name" value="Prot_kinase_dom"/>
</dbReference>
<dbReference type="KEGG" id="ptm:GSPATT00031740001"/>
<protein>
    <recommendedName>
        <fullName evidence="6">Protein kinase domain-containing protein</fullName>
    </recommendedName>
</protein>
<dbReference type="InterPro" id="IPR011009">
    <property type="entry name" value="Kinase-like_dom_sf"/>
</dbReference>
<dbReference type="HOGENOM" id="CLU_2338076_0_0_1"/>
<dbReference type="Gene3D" id="1.10.510.10">
    <property type="entry name" value="Transferase(Phosphotransferase) domain 1"/>
    <property type="match status" value="1"/>
</dbReference>
<sequence>MSYEQLLGDQIPELEKIDVWSLGVILYEIVYGKHPYINTGGGVNLNQILITQMIEQKEIEFPHTNYDKWVIDLLKGMLQLDYTKRFNLQHCLNHPFLN</sequence>
<proteinExistence type="predicted"/>
<dbReference type="GO" id="GO:0005524">
    <property type="term" value="F:ATP binding"/>
    <property type="evidence" value="ECO:0007669"/>
    <property type="project" value="UniProtKB-KW"/>
</dbReference>
<gene>
    <name evidence="7" type="ORF">GSPATT00031740001</name>
</gene>
<evidence type="ECO:0000259" key="6">
    <source>
        <dbReference type="PROSITE" id="PS50011"/>
    </source>
</evidence>
<dbReference type="AlphaFoldDB" id="A0BSJ1"/>
<evidence type="ECO:0000256" key="5">
    <source>
        <dbReference type="ARBA" id="ARBA00022840"/>
    </source>
</evidence>
<dbReference type="GeneID" id="5014690"/>
<organism evidence="7 8">
    <name type="scientific">Paramecium tetraurelia</name>
    <dbReference type="NCBI Taxonomy" id="5888"/>
    <lineage>
        <taxon>Eukaryota</taxon>
        <taxon>Sar</taxon>
        <taxon>Alveolata</taxon>
        <taxon>Ciliophora</taxon>
        <taxon>Intramacronucleata</taxon>
        <taxon>Oligohymenophorea</taxon>
        <taxon>Peniculida</taxon>
        <taxon>Parameciidae</taxon>
        <taxon>Paramecium</taxon>
    </lineage>
</organism>
<keyword evidence="3" id="KW-0547">Nucleotide-binding</keyword>
<keyword evidence="2" id="KW-0808">Transferase</keyword>
<feature type="domain" description="Protein kinase" evidence="6">
    <location>
        <begin position="1"/>
        <end position="97"/>
    </location>
</feature>
<dbReference type="SUPFAM" id="SSF56112">
    <property type="entry name" value="Protein kinase-like (PK-like)"/>
    <property type="match status" value="1"/>
</dbReference>
<keyword evidence="5" id="KW-0067">ATP-binding</keyword>
<dbReference type="Pfam" id="PF00069">
    <property type="entry name" value="Pkinase"/>
    <property type="match status" value="1"/>
</dbReference>
<dbReference type="OrthoDB" id="193931at2759"/>
<evidence type="ECO:0000256" key="4">
    <source>
        <dbReference type="ARBA" id="ARBA00022777"/>
    </source>
</evidence>
<reference evidence="7 8" key="1">
    <citation type="journal article" date="2006" name="Nature">
        <title>Global trends of whole-genome duplications revealed by the ciliate Paramecium tetraurelia.</title>
        <authorList>
            <consortium name="Genoscope"/>
            <person name="Aury J.-M."/>
            <person name="Jaillon O."/>
            <person name="Duret L."/>
            <person name="Noel B."/>
            <person name="Jubin C."/>
            <person name="Porcel B.M."/>
            <person name="Segurens B."/>
            <person name="Daubin V."/>
            <person name="Anthouard V."/>
            <person name="Aiach N."/>
            <person name="Arnaiz O."/>
            <person name="Billaut A."/>
            <person name="Beisson J."/>
            <person name="Blanc I."/>
            <person name="Bouhouche K."/>
            <person name="Camara F."/>
            <person name="Duharcourt S."/>
            <person name="Guigo R."/>
            <person name="Gogendeau D."/>
            <person name="Katinka M."/>
            <person name="Keller A.-M."/>
            <person name="Kissmehl R."/>
            <person name="Klotz C."/>
            <person name="Koll F."/>
            <person name="Le Moue A."/>
            <person name="Lepere C."/>
            <person name="Malinsky S."/>
            <person name="Nowacki M."/>
            <person name="Nowak J.K."/>
            <person name="Plattner H."/>
            <person name="Poulain J."/>
            <person name="Ruiz F."/>
            <person name="Serrano V."/>
            <person name="Zagulski M."/>
            <person name="Dessen P."/>
            <person name="Betermier M."/>
            <person name="Weissenbach J."/>
            <person name="Scarpelli C."/>
            <person name="Schachter V."/>
            <person name="Sperling L."/>
            <person name="Meyer E."/>
            <person name="Cohen J."/>
            <person name="Wincker P."/>
        </authorList>
    </citation>
    <scope>NUCLEOTIDE SEQUENCE [LARGE SCALE GENOMIC DNA]</scope>
    <source>
        <strain evidence="7 8">Stock d4-2</strain>
    </source>
</reference>
<evidence type="ECO:0000313" key="8">
    <source>
        <dbReference type="Proteomes" id="UP000000600"/>
    </source>
</evidence>
<evidence type="ECO:0000256" key="1">
    <source>
        <dbReference type="ARBA" id="ARBA00022527"/>
    </source>
</evidence>
<evidence type="ECO:0000313" key="7">
    <source>
        <dbReference type="EMBL" id="CAK61508.1"/>
    </source>
</evidence>
<dbReference type="EMBL" id="CT868014">
    <property type="protein sequence ID" value="CAK61508.1"/>
    <property type="molecule type" value="Genomic_DNA"/>
</dbReference>
<keyword evidence="8" id="KW-1185">Reference proteome</keyword>
<dbReference type="InParanoid" id="A0BSJ1"/>
<dbReference type="PANTHER" id="PTHR22974">
    <property type="entry name" value="MIXED LINEAGE PROTEIN KINASE"/>
    <property type="match status" value="1"/>
</dbReference>
<dbReference type="GO" id="GO:0004674">
    <property type="term" value="F:protein serine/threonine kinase activity"/>
    <property type="evidence" value="ECO:0007669"/>
    <property type="project" value="UniProtKB-KW"/>
</dbReference>
<dbReference type="PROSITE" id="PS50011">
    <property type="entry name" value="PROTEIN_KINASE_DOM"/>
    <property type="match status" value="1"/>
</dbReference>
<evidence type="ECO:0000256" key="3">
    <source>
        <dbReference type="ARBA" id="ARBA00022741"/>
    </source>
</evidence>
<dbReference type="RefSeq" id="XP_001428906.1">
    <property type="nucleotide sequence ID" value="XM_001428869.1"/>
</dbReference>
<dbReference type="Proteomes" id="UP000000600">
    <property type="component" value="Unassembled WGS sequence"/>
</dbReference>